<evidence type="ECO:0000256" key="3">
    <source>
        <dbReference type="ARBA" id="ARBA00022691"/>
    </source>
</evidence>
<sequence>MRQAYSCSAVQFTNYWMRVFSRAGIEPREAKASLGCFLSSVLGRRAALEIQTRPESAKHILPRHMNRLNYYCQRRAQRLPVQYILGEWHFHGLPLKMCPPIFIPRPETEALVDIVLSHINHSDGGTERILDVGCGTGAICLALASRTTKVHYTGIDKNVLAVKLAEENASQLGLSKRVSCYVAEVTATGLKCLLPQLMSSVYDVIVSNPPYIAIQEAHSIEPEVLRHEDHAALFAGADGLDIVRGILQLSRTRLKVGGHLFIEVGLSHPPLIQAMLAAQEYSQMFKLLAVYPDFTLRPRFVEIKRIK</sequence>
<organism evidence="5">
    <name type="scientific">Rhipicephalus appendiculatus</name>
    <name type="common">Brown ear tick</name>
    <dbReference type="NCBI Taxonomy" id="34631"/>
    <lineage>
        <taxon>Eukaryota</taxon>
        <taxon>Metazoa</taxon>
        <taxon>Ecdysozoa</taxon>
        <taxon>Arthropoda</taxon>
        <taxon>Chelicerata</taxon>
        <taxon>Arachnida</taxon>
        <taxon>Acari</taxon>
        <taxon>Parasitiformes</taxon>
        <taxon>Ixodida</taxon>
        <taxon>Ixodoidea</taxon>
        <taxon>Ixodidae</taxon>
        <taxon>Rhipicephalinae</taxon>
        <taxon>Rhipicephalus</taxon>
        <taxon>Rhipicephalus</taxon>
    </lineage>
</organism>
<keyword evidence="2 5" id="KW-0808">Transferase</keyword>
<proteinExistence type="predicted"/>
<dbReference type="AlphaFoldDB" id="A0A131Z6H5"/>
<dbReference type="NCBIfam" id="TIGR03534">
    <property type="entry name" value="RF_mod_PrmC"/>
    <property type="match status" value="1"/>
</dbReference>
<dbReference type="InterPro" id="IPR004556">
    <property type="entry name" value="HemK-like"/>
</dbReference>
<dbReference type="Gene3D" id="1.10.8.10">
    <property type="entry name" value="DNA helicase RuvA subunit, C-terminal domain"/>
    <property type="match status" value="1"/>
</dbReference>
<dbReference type="Gene3D" id="3.40.50.150">
    <property type="entry name" value="Vaccinia Virus protein VP39"/>
    <property type="match status" value="1"/>
</dbReference>
<dbReference type="NCBIfam" id="TIGR00536">
    <property type="entry name" value="hemK_fam"/>
    <property type="match status" value="1"/>
</dbReference>
<dbReference type="InterPro" id="IPR025714">
    <property type="entry name" value="Methyltranfer_dom"/>
</dbReference>
<dbReference type="GO" id="GO:0032259">
    <property type="term" value="P:methylation"/>
    <property type="evidence" value="ECO:0007669"/>
    <property type="project" value="UniProtKB-KW"/>
</dbReference>
<dbReference type="Pfam" id="PF13847">
    <property type="entry name" value="Methyltransf_31"/>
    <property type="match status" value="1"/>
</dbReference>
<evidence type="ECO:0000256" key="2">
    <source>
        <dbReference type="ARBA" id="ARBA00022679"/>
    </source>
</evidence>
<evidence type="ECO:0000313" key="5">
    <source>
        <dbReference type="EMBL" id="JAP86578.1"/>
    </source>
</evidence>
<dbReference type="SUPFAM" id="SSF53335">
    <property type="entry name" value="S-adenosyl-L-methionine-dependent methyltransferases"/>
    <property type="match status" value="1"/>
</dbReference>
<dbReference type="InterPro" id="IPR019874">
    <property type="entry name" value="RF_methyltr_PrmC"/>
</dbReference>
<evidence type="ECO:0000259" key="4">
    <source>
        <dbReference type="Pfam" id="PF13847"/>
    </source>
</evidence>
<dbReference type="PANTHER" id="PTHR18895:SF74">
    <property type="entry name" value="MTRF1L RELEASE FACTOR GLUTAMINE METHYLTRANSFERASE"/>
    <property type="match status" value="1"/>
</dbReference>
<keyword evidence="1 5" id="KW-0489">Methyltransferase</keyword>
<dbReference type="GO" id="GO:0005739">
    <property type="term" value="C:mitochondrion"/>
    <property type="evidence" value="ECO:0007669"/>
    <property type="project" value="TreeGrafter"/>
</dbReference>
<dbReference type="GO" id="GO:0102559">
    <property type="term" value="F:peptide chain release factor N(5)-glutamine methyltransferase activity"/>
    <property type="evidence" value="ECO:0007669"/>
    <property type="project" value="UniProtKB-EC"/>
</dbReference>
<dbReference type="PANTHER" id="PTHR18895">
    <property type="entry name" value="HEMK METHYLTRANSFERASE"/>
    <property type="match status" value="1"/>
</dbReference>
<dbReference type="CDD" id="cd02440">
    <property type="entry name" value="AdoMet_MTases"/>
    <property type="match status" value="1"/>
</dbReference>
<dbReference type="EMBL" id="GEDV01001979">
    <property type="protein sequence ID" value="JAP86578.1"/>
    <property type="molecule type" value="Transcribed_RNA"/>
</dbReference>
<feature type="domain" description="Methyltransferase" evidence="4">
    <location>
        <begin position="127"/>
        <end position="212"/>
    </location>
</feature>
<dbReference type="PROSITE" id="PS00092">
    <property type="entry name" value="N6_MTASE"/>
    <property type="match status" value="1"/>
</dbReference>
<dbReference type="InterPro" id="IPR029063">
    <property type="entry name" value="SAM-dependent_MTases_sf"/>
</dbReference>
<reference evidence="5" key="1">
    <citation type="journal article" date="2016" name="Ticks Tick Borne Dis.">
        <title>De novo assembly and annotation of the salivary gland transcriptome of Rhipicephalus appendiculatus male and female ticks during blood feeding.</title>
        <authorList>
            <person name="de Castro M.H."/>
            <person name="de Klerk D."/>
            <person name="Pienaar R."/>
            <person name="Latif A.A."/>
            <person name="Rees D.J."/>
            <person name="Mans B.J."/>
        </authorList>
    </citation>
    <scope>NUCLEOTIDE SEQUENCE</scope>
    <source>
        <tissue evidence="5">Salivary glands</tissue>
    </source>
</reference>
<accession>A0A131Z6H5</accession>
<dbReference type="GO" id="GO:0003676">
    <property type="term" value="F:nucleic acid binding"/>
    <property type="evidence" value="ECO:0007669"/>
    <property type="project" value="InterPro"/>
</dbReference>
<dbReference type="InterPro" id="IPR050320">
    <property type="entry name" value="N5-glutamine_MTase"/>
</dbReference>
<keyword evidence="3" id="KW-0949">S-adenosyl-L-methionine</keyword>
<evidence type="ECO:0000256" key="1">
    <source>
        <dbReference type="ARBA" id="ARBA00022603"/>
    </source>
</evidence>
<dbReference type="InterPro" id="IPR002052">
    <property type="entry name" value="DNA_methylase_N6_adenine_CS"/>
</dbReference>
<protein>
    <submittedName>
        <fullName evidence="5">Release factor glutamine methyltransferase</fullName>
    </submittedName>
</protein>
<name>A0A131Z6H5_RHIAP</name>